<dbReference type="RefSeq" id="WP_091456349.1">
    <property type="nucleotide sequence ID" value="NZ_FMZZ01000018.1"/>
</dbReference>
<evidence type="ECO:0000313" key="1">
    <source>
        <dbReference type="EMBL" id="SDD78966.1"/>
    </source>
</evidence>
<sequence>MGDGSTDDRDVLSHSALRHYVRDVCPRDYLDQLLDVVREHTDDDLPFYTDAVTAAFSDAVPVFARPRYVEFFWRCATTVPGYAARAVLANGPAESEGSEKLFRLWRSVHHDTAAADQILHHARDEAAHSRLFVRLTETAFPGFLSPESGDRLEWSLPDVRARPLVKTENPIPQEHLIDHLVQMNIGEIRTRLHMHLFAPVVFGLTPKRNKATTRRILEGLVRDEVRHIGYTAALMEGWARDGAAERIRRLYSGRLAIFNRITVEQTEAAVRDHGRGEFPDLIEL</sequence>
<evidence type="ECO:0008006" key="3">
    <source>
        <dbReference type="Google" id="ProtNLM"/>
    </source>
</evidence>
<dbReference type="OrthoDB" id="5176472at2"/>
<dbReference type="SUPFAM" id="SSF47240">
    <property type="entry name" value="Ferritin-like"/>
    <property type="match status" value="1"/>
</dbReference>
<evidence type="ECO:0000313" key="2">
    <source>
        <dbReference type="Proteomes" id="UP000199501"/>
    </source>
</evidence>
<organism evidence="1 2">
    <name type="scientific">Actinokineospora iranica</name>
    <dbReference type="NCBI Taxonomy" id="1271860"/>
    <lineage>
        <taxon>Bacteria</taxon>
        <taxon>Bacillati</taxon>
        <taxon>Actinomycetota</taxon>
        <taxon>Actinomycetes</taxon>
        <taxon>Pseudonocardiales</taxon>
        <taxon>Pseudonocardiaceae</taxon>
        <taxon>Actinokineospora</taxon>
    </lineage>
</organism>
<gene>
    <name evidence="1" type="ORF">SAMN05216174_11814</name>
</gene>
<dbReference type="EMBL" id="FMZZ01000018">
    <property type="protein sequence ID" value="SDD78966.1"/>
    <property type="molecule type" value="Genomic_DNA"/>
</dbReference>
<proteinExistence type="predicted"/>
<name>A0A1G6XNV9_9PSEU</name>
<dbReference type="Proteomes" id="UP000199501">
    <property type="component" value="Unassembled WGS sequence"/>
</dbReference>
<protein>
    <recommendedName>
        <fullName evidence="3">p-aminobenzoate N-oxygenase AurF</fullName>
    </recommendedName>
</protein>
<dbReference type="AlphaFoldDB" id="A0A1G6XNV9"/>
<dbReference type="InterPro" id="IPR009078">
    <property type="entry name" value="Ferritin-like_SF"/>
</dbReference>
<reference evidence="2" key="1">
    <citation type="submission" date="2016-10" db="EMBL/GenBank/DDBJ databases">
        <authorList>
            <person name="Varghese N."/>
            <person name="Submissions S."/>
        </authorList>
    </citation>
    <scope>NUCLEOTIDE SEQUENCE [LARGE SCALE GENOMIC DNA]</scope>
    <source>
        <strain evidence="2">IBRC-M 10403</strain>
    </source>
</reference>
<dbReference type="STRING" id="1271860.SAMN05216174_11814"/>
<keyword evidence="2" id="KW-1185">Reference proteome</keyword>
<accession>A0A1G6XNV9</accession>